<feature type="compositionally biased region" description="Basic and acidic residues" evidence="1">
    <location>
        <begin position="29"/>
        <end position="49"/>
    </location>
</feature>
<evidence type="ECO:0000313" key="4">
    <source>
        <dbReference type="Proteomes" id="UP000265562"/>
    </source>
</evidence>
<feature type="region of interest" description="Disordered" evidence="1">
    <location>
        <begin position="29"/>
        <end position="71"/>
    </location>
</feature>
<dbReference type="Proteomes" id="UP000265562">
    <property type="component" value="Chromosome"/>
</dbReference>
<protein>
    <submittedName>
        <fullName evidence="3">Uncharacterized protein</fullName>
    </submittedName>
</protein>
<dbReference type="KEGG" id="lua:D4A81_09710"/>
<name>A0A385Q274_9FIRM</name>
<dbReference type="RefSeq" id="WP_111526055.1">
    <property type="nucleotide sequence ID" value="NZ_CP032364.1"/>
</dbReference>
<dbReference type="AlphaFoldDB" id="A0A385Q274"/>
<organism evidence="3 4">
    <name type="scientific">Lachnoanaerobaculum umeaense</name>
    <dbReference type="NCBI Taxonomy" id="617123"/>
    <lineage>
        <taxon>Bacteria</taxon>
        <taxon>Bacillati</taxon>
        <taxon>Bacillota</taxon>
        <taxon>Clostridia</taxon>
        <taxon>Lachnospirales</taxon>
        <taxon>Lachnospiraceae</taxon>
        <taxon>Lachnoanaerobaculum</taxon>
    </lineage>
</organism>
<evidence type="ECO:0000256" key="2">
    <source>
        <dbReference type="SAM" id="SignalP"/>
    </source>
</evidence>
<sequence length="582" mass="66993">MKHKIRLLIFCILIMFSLVSCMPSFHTGVENDKSDTETEAIKKKDSGKKESKKKVDKKTDTKREKKPHSKPHIVLKKVGEESYDDLGMTLYHIEYKYIQLEDDGEEFEPLIAAFEEYNKEVDEQFASTREIFENFAKEEESNRLEGYGEKVFTEETDSYIMRADKDVVSILNYTKYDYGASERYSRNSVSFDTSTGNRLNFLDVVKDDKTFFELVDKRVYEDYEEINIQNPSEYADALRESNYDNLVWTISPMGVTVYFDTRVLGAETDGPQVITISFEENEEIFNQKYVYEENDYVVPIVAGNMTLHLDVDGDGRSDAIAVNNIYKQNPETLNIYEDGINILVGDQSRELSGYDSKSYIIKKNGNYYMYVFISDEIERLHIFGLTDLDLDNDEFVYLSLGNLYSDWSQNGNIATYESLDETFTDVKSFKGQSMGNLLYLFIISREWFVADDGRLQTNDERGRIIDDRAYKTLVDLKCSVVDENGKVKKPNVTIPADTYILPLYGVDETDAYIDVIMLDESDVLVSSIGEGYGNYIELKNKDLLEYEGDCYRITFDIDEEYGDISIDGKGLFEIFEGLSISG</sequence>
<gene>
    <name evidence="3" type="ORF">D4A81_09710</name>
</gene>
<evidence type="ECO:0000313" key="3">
    <source>
        <dbReference type="EMBL" id="AYB00187.1"/>
    </source>
</evidence>
<accession>A0A385Q274</accession>
<feature type="signal peptide" evidence="2">
    <location>
        <begin position="1"/>
        <end position="26"/>
    </location>
</feature>
<keyword evidence="4" id="KW-1185">Reference proteome</keyword>
<reference evidence="3 4" key="1">
    <citation type="submission" date="2018-09" db="EMBL/GenBank/DDBJ databases">
        <title>Genome sequencing of Lachnoanaerobaculum umeaense DSM 23576.</title>
        <authorList>
            <person name="Kook J.-K."/>
            <person name="Park S.-N."/>
            <person name="Lim Y.K."/>
        </authorList>
    </citation>
    <scope>NUCLEOTIDE SEQUENCE [LARGE SCALE GENOMIC DNA]</scope>
    <source>
        <strain evidence="4">DSM 23576 \ CCUG 58757</strain>
    </source>
</reference>
<dbReference type="EMBL" id="CP032364">
    <property type="protein sequence ID" value="AYB00187.1"/>
    <property type="molecule type" value="Genomic_DNA"/>
</dbReference>
<dbReference type="PROSITE" id="PS51257">
    <property type="entry name" value="PROKAR_LIPOPROTEIN"/>
    <property type="match status" value="1"/>
</dbReference>
<evidence type="ECO:0000256" key="1">
    <source>
        <dbReference type="SAM" id="MobiDB-lite"/>
    </source>
</evidence>
<proteinExistence type="predicted"/>
<feature type="chain" id="PRO_5043713961" evidence="2">
    <location>
        <begin position="27"/>
        <end position="582"/>
    </location>
</feature>
<dbReference type="OrthoDB" id="2037786at2"/>
<keyword evidence="2" id="KW-0732">Signal</keyword>